<gene>
    <name evidence="6" type="ORF">AARAC_004957</name>
</gene>
<evidence type="ECO:0008006" key="8">
    <source>
        <dbReference type="Google" id="ProtNLM"/>
    </source>
</evidence>
<dbReference type="GO" id="GO:0016020">
    <property type="term" value="C:membrane"/>
    <property type="evidence" value="ECO:0007669"/>
    <property type="project" value="UniProtKB-SubCell"/>
</dbReference>
<comment type="caution">
    <text evidence="6">The sequence shown here is derived from an EMBL/GenBank/DDBJ whole genome shotgun (WGS) entry which is preliminary data.</text>
</comment>
<keyword evidence="7" id="KW-1185">Reference proteome</keyword>
<organism evidence="6 7">
    <name type="scientific">Aspergillus arachidicola</name>
    <dbReference type="NCBI Taxonomy" id="656916"/>
    <lineage>
        <taxon>Eukaryota</taxon>
        <taxon>Fungi</taxon>
        <taxon>Dikarya</taxon>
        <taxon>Ascomycota</taxon>
        <taxon>Pezizomycotina</taxon>
        <taxon>Eurotiomycetes</taxon>
        <taxon>Eurotiomycetidae</taxon>
        <taxon>Eurotiales</taxon>
        <taxon>Aspergillaceae</taxon>
        <taxon>Aspergillus</taxon>
        <taxon>Aspergillus subgen. Circumdati</taxon>
    </lineage>
</organism>
<dbReference type="InterPro" id="IPR007568">
    <property type="entry name" value="RTA1"/>
</dbReference>
<feature type="transmembrane region" description="Helical" evidence="5">
    <location>
        <begin position="113"/>
        <end position="134"/>
    </location>
</feature>
<sequence>MADSEHTEWTAYHYYPSKAAGILFVVVFLILSVIHTCRLLRTRTWFFIPLVTGTWFESVGYIGRVLSVNESPNWTSGSYVMQSTLLLVAPALYAASIYMILGRIIHLVKAAKLAIIWVTGMTKILVAGNLLSFLMQASGAGTMVSNSKSTGENIILGGLFIQIVFFGAFLISALVIQRRLARRPTSASAEHNIPWQKHMLALHFSSLLILIRSGFQVAEYIQGSDGFLLQNEVFMYVYDGLLILFVTVVFLAIHPSFIQVNLIVSYAESGFCLIKGIGSL</sequence>
<feature type="transmembrane region" description="Helical" evidence="5">
    <location>
        <begin position="12"/>
        <end position="34"/>
    </location>
</feature>
<dbReference type="PANTHER" id="PTHR31465:SF35">
    <property type="entry name" value="RTA1 DOMAIN PROTEIN-RELATED"/>
    <property type="match status" value="1"/>
</dbReference>
<reference evidence="6 7" key="1">
    <citation type="submission" date="2017-05" db="EMBL/GenBank/DDBJ databases">
        <title>Genome sequence for an aflatoxigenic pathogen of Argentinian peanut, Aspergillus arachidicola.</title>
        <authorList>
            <person name="Moore G."/>
            <person name="Beltz S.B."/>
            <person name="Mack B.M."/>
        </authorList>
    </citation>
    <scope>NUCLEOTIDE SEQUENCE [LARGE SCALE GENOMIC DNA]</scope>
    <source>
        <strain evidence="6 7">CBS 117610</strain>
    </source>
</reference>
<feature type="transmembrane region" description="Helical" evidence="5">
    <location>
        <begin position="79"/>
        <end position="101"/>
    </location>
</feature>
<feature type="transmembrane region" description="Helical" evidence="5">
    <location>
        <begin position="233"/>
        <end position="253"/>
    </location>
</feature>
<feature type="transmembrane region" description="Helical" evidence="5">
    <location>
        <begin position="46"/>
        <end position="67"/>
    </location>
</feature>
<evidence type="ECO:0000313" key="6">
    <source>
        <dbReference type="EMBL" id="PIG86062.1"/>
    </source>
</evidence>
<feature type="transmembrane region" description="Helical" evidence="5">
    <location>
        <begin position="154"/>
        <end position="176"/>
    </location>
</feature>
<accession>A0A2G7FZT6</accession>
<keyword evidence="4 5" id="KW-0472">Membrane</keyword>
<keyword evidence="2 5" id="KW-0812">Transmembrane</keyword>
<dbReference type="STRING" id="656916.A0A2G7FZT6"/>
<name>A0A2G7FZT6_9EURO</name>
<evidence type="ECO:0000256" key="4">
    <source>
        <dbReference type="ARBA" id="ARBA00023136"/>
    </source>
</evidence>
<keyword evidence="3 5" id="KW-1133">Transmembrane helix</keyword>
<evidence type="ECO:0000313" key="7">
    <source>
        <dbReference type="Proteomes" id="UP000231358"/>
    </source>
</evidence>
<evidence type="ECO:0000256" key="5">
    <source>
        <dbReference type="SAM" id="Phobius"/>
    </source>
</evidence>
<proteinExistence type="predicted"/>
<evidence type="ECO:0000256" key="3">
    <source>
        <dbReference type="ARBA" id="ARBA00022989"/>
    </source>
</evidence>
<evidence type="ECO:0000256" key="2">
    <source>
        <dbReference type="ARBA" id="ARBA00022692"/>
    </source>
</evidence>
<protein>
    <recommendedName>
        <fullName evidence="8">RTA1 domain protein</fullName>
    </recommendedName>
</protein>
<dbReference type="PANTHER" id="PTHR31465">
    <property type="entry name" value="PROTEIN RTA1-RELATED"/>
    <property type="match status" value="1"/>
</dbReference>
<dbReference type="AlphaFoldDB" id="A0A2G7FZT6"/>
<evidence type="ECO:0000256" key="1">
    <source>
        <dbReference type="ARBA" id="ARBA00004141"/>
    </source>
</evidence>
<dbReference type="Pfam" id="PF04479">
    <property type="entry name" value="RTA1"/>
    <property type="match status" value="1"/>
</dbReference>
<dbReference type="EMBL" id="NEXV01000280">
    <property type="protein sequence ID" value="PIG86062.1"/>
    <property type="molecule type" value="Genomic_DNA"/>
</dbReference>
<dbReference type="Proteomes" id="UP000231358">
    <property type="component" value="Unassembled WGS sequence"/>
</dbReference>
<comment type="subcellular location">
    <subcellularLocation>
        <location evidence="1">Membrane</location>
        <topology evidence="1">Multi-pass membrane protein</topology>
    </subcellularLocation>
</comment>